<comment type="catalytic activity">
    <reaction evidence="11">
        <text>[GlcNAc-(1-&gt;4)-Mur2Ac(oyl-L-Ala-gamma-D-Glu-L-Lys-D-Ala-D-Ala)](n)-di-trans,octa-cis-undecaprenyl diphosphate + beta-D-GlcNAc-(1-&gt;4)-Mur2Ac(oyl-L-Ala-gamma-D-Glu-L-Lys-D-Ala-D-Ala)-di-trans,octa-cis-undecaprenyl diphosphate = [GlcNAc-(1-&gt;4)-Mur2Ac(oyl-L-Ala-gamma-D-Glu-L-Lys-D-Ala-D-Ala)](n+1)-di-trans,octa-cis-undecaprenyl diphosphate + di-trans,octa-cis-undecaprenyl diphosphate + H(+)</text>
        <dbReference type="Rhea" id="RHEA:23708"/>
        <dbReference type="Rhea" id="RHEA-COMP:9602"/>
        <dbReference type="Rhea" id="RHEA-COMP:9603"/>
        <dbReference type="ChEBI" id="CHEBI:15378"/>
        <dbReference type="ChEBI" id="CHEBI:58405"/>
        <dbReference type="ChEBI" id="CHEBI:60033"/>
        <dbReference type="ChEBI" id="CHEBI:78435"/>
        <dbReference type="EC" id="2.4.99.28"/>
    </reaction>
</comment>
<accession>S7UYG6</accession>
<evidence type="ECO:0000256" key="3">
    <source>
        <dbReference type="ARBA" id="ARBA00022676"/>
    </source>
</evidence>
<dbReference type="GO" id="GO:0009252">
    <property type="term" value="P:peptidoglycan biosynthetic process"/>
    <property type="evidence" value="ECO:0007669"/>
    <property type="project" value="UniProtKB-UniRule"/>
</dbReference>
<evidence type="ECO:0000256" key="4">
    <source>
        <dbReference type="ARBA" id="ARBA00022679"/>
    </source>
</evidence>
<dbReference type="Gene3D" id="1.10.3810.10">
    <property type="entry name" value="Biosynthetic peptidoglycan transglycosylase-like"/>
    <property type="match status" value="1"/>
</dbReference>
<evidence type="ECO:0000256" key="5">
    <source>
        <dbReference type="ARBA" id="ARBA00022692"/>
    </source>
</evidence>
<dbReference type="GO" id="GO:0016763">
    <property type="term" value="F:pentosyltransferase activity"/>
    <property type="evidence" value="ECO:0007669"/>
    <property type="project" value="InterPro"/>
</dbReference>
<dbReference type="eggNOG" id="COG0744">
    <property type="taxonomic scope" value="Bacteria"/>
</dbReference>
<dbReference type="RefSeq" id="WP_020877378.1">
    <property type="nucleotide sequence ID" value="NZ_ATHJ01000090.1"/>
</dbReference>
<dbReference type="GO" id="GO:0005886">
    <property type="term" value="C:plasma membrane"/>
    <property type="evidence" value="ECO:0007669"/>
    <property type="project" value="UniProtKB-SubCell"/>
</dbReference>
<sequence length="266" mass="30717">MSSTSLRSSRSSGNRITLRKKPSRTATAPRKRAVGRSPRKGLWRWPVYLLILWVAVTVLVVLVLRVVDPPVWAWRIHRALSPPLEEMPLSRHRWVPLDQISKPMQLSAVAAEDQLFARHRGFDWRAIVAAIEDNEERERIRGASTITQQAAKNLFLWPSRTWLRKGVEAYFTVLLEALWPKRRILEVYLNIVEFGPNLFGVEAAGLRFYGRSAARITADQAARMAAVLPNPYRYHVDRPSDYVLSRSRWIRRQMRQLGESGLAFRN</sequence>
<evidence type="ECO:0000313" key="15">
    <source>
        <dbReference type="Proteomes" id="UP000014977"/>
    </source>
</evidence>
<evidence type="ECO:0000256" key="11">
    <source>
        <dbReference type="HAMAP-Rule" id="MF_00766"/>
    </source>
</evidence>
<dbReference type="HAMAP" id="MF_00766">
    <property type="entry name" value="PGT_MtgA"/>
    <property type="match status" value="1"/>
</dbReference>
<evidence type="ECO:0000256" key="1">
    <source>
        <dbReference type="ARBA" id="ARBA00022475"/>
    </source>
</evidence>
<dbReference type="AlphaFoldDB" id="S7UYG6"/>
<evidence type="ECO:0000256" key="12">
    <source>
        <dbReference type="SAM" id="MobiDB-lite"/>
    </source>
</evidence>
<feature type="transmembrane region" description="Helical" evidence="11">
    <location>
        <begin position="45"/>
        <end position="67"/>
    </location>
</feature>
<evidence type="ECO:0000259" key="13">
    <source>
        <dbReference type="Pfam" id="PF00912"/>
    </source>
</evidence>
<keyword evidence="15" id="KW-1185">Reference proteome</keyword>
<comment type="similarity">
    <text evidence="11">Belongs to the glycosyltransferase 51 family.</text>
</comment>
<reference evidence="14 15" key="1">
    <citation type="journal article" date="2013" name="Genome Announc.">
        <title>Draft genome sequences for three mercury-methylating, sulfate-reducing bacteria.</title>
        <authorList>
            <person name="Brown S.D."/>
            <person name="Hurt R.A.Jr."/>
            <person name="Gilmour C.C."/>
            <person name="Elias D.A."/>
        </authorList>
    </citation>
    <scope>NUCLEOTIDE SEQUENCE [LARGE SCALE GENOMIC DNA]</scope>
    <source>
        <strain evidence="14 15">DSM 2059</strain>
    </source>
</reference>
<evidence type="ECO:0000256" key="9">
    <source>
        <dbReference type="ARBA" id="ARBA00023136"/>
    </source>
</evidence>
<proteinExistence type="inferred from homology"/>
<keyword evidence="4 11" id="KW-0808">Transferase</keyword>
<dbReference type="GO" id="GO:0071555">
    <property type="term" value="P:cell wall organization"/>
    <property type="evidence" value="ECO:0007669"/>
    <property type="project" value="UniProtKB-KW"/>
</dbReference>
<feature type="compositionally biased region" description="Basic residues" evidence="12">
    <location>
        <begin position="17"/>
        <end position="33"/>
    </location>
</feature>
<dbReference type="EC" id="2.4.99.28" evidence="11"/>
<feature type="region of interest" description="Disordered" evidence="12">
    <location>
        <begin position="1"/>
        <end position="33"/>
    </location>
</feature>
<dbReference type="Pfam" id="PF00912">
    <property type="entry name" value="Transgly"/>
    <property type="match status" value="1"/>
</dbReference>
<keyword evidence="5 11" id="KW-0812">Transmembrane</keyword>
<keyword evidence="7 11" id="KW-0573">Peptidoglycan synthesis</keyword>
<comment type="caution">
    <text evidence="14">The sequence shown here is derived from an EMBL/GenBank/DDBJ whole genome shotgun (WGS) entry which is preliminary data.</text>
</comment>
<name>S7UYG6_DESML</name>
<dbReference type="PANTHER" id="PTHR30400">
    <property type="entry name" value="MONOFUNCTIONAL BIOSYNTHETIC PEPTIDOGLYCAN TRANSGLYCOSYLASE"/>
    <property type="match status" value="1"/>
</dbReference>
<organism evidence="14 15">
    <name type="scientific">Desulfococcus multivorans DSM 2059</name>
    <dbReference type="NCBI Taxonomy" id="1121405"/>
    <lineage>
        <taxon>Bacteria</taxon>
        <taxon>Pseudomonadati</taxon>
        <taxon>Thermodesulfobacteriota</taxon>
        <taxon>Desulfobacteria</taxon>
        <taxon>Desulfobacterales</taxon>
        <taxon>Desulfococcaceae</taxon>
        <taxon>Desulfococcus</taxon>
    </lineage>
</organism>
<dbReference type="SUPFAM" id="SSF53955">
    <property type="entry name" value="Lysozyme-like"/>
    <property type="match status" value="1"/>
</dbReference>
<keyword evidence="8 11" id="KW-1133">Transmembrane helix</keyword>
<keyword evidence="10 11" id="KW-0961">Cell wall biogenesis/degradation</keyword>
<dbReference type="STRING" id="897.B2D07_03690"/>
<comment type="subcellular location">
    <subcellularLocation>
        <location evidence="11">Cell membrane</location>
        <topology evidence="11">Single-pass membrane protein</topology>
    </subcellularLocation>
</comment>
<gene>
    <name evidence="11" type="primary">mtgA</name>
    <name evidence="14" type="ORF">dsmv_2621</name>
</gene>
<evidence type="ECO:0000256" key="7">
    <source>
        <dbReference type="ARBA" id="ARBA00022984"/>
    </source>
</evidence>
<dbReference type="InterPro" id="IPR023346">
    <property type="entry name" value="Lysozyme-like_dom_sf"/>
</dbReference>
<dbReference type="InterPro" id="IPR036950">
    <property type="entry name" value="PBP_transglycosylase"/>
</dbReference>
<dbReference type="GO" id="GO:0009274">
    <property type="term" value="C:peptidoglycan-based cell wall"/>
    <property type="evidence" value="ECO:0007669"/>
    <property type="project" value="InterPro"/>
</dbReference>
<evidence type="ECO:0000313" key="14">
    <source>
        <dbReference type="EMBL" id="EPR39279.1"/>
    </source>
</evidence>
<keyword evidence="6 11" id="KW-0133">Cell shape</keyword>
<dbReference type="UniPathway" id="UPA00219"/>
<comment type="function">
    <text evidence="11">Peptidoglycan polymerase that catalyzes glycan chain elongation from lipid-linked precursors.</text>
</comment>
<dbReference type="InterPro" id="IPR001264">
    <property type="entry name" value="Glyco_trans_51"/>
</dbReference>
<protein>
    <recommendedName>
        <fullName evidence="11">Biosynthetic peptidoglycan transglycosylase</fullName>
        <ecNumber evidence="11">2.4.99.28</ecNumber>
    </recommendedName>
    <alternativeName>
        <fullName evidence="11">Glycan polymerase</fullName>
    </alternativeName>
    <alternativeName>
        <fullName evidence="11">Peptidoglycan glycosyltransferase MtgA</fullName>
        <shortName evidence="11">PGT</shortName>
    </alternativeName>
</protein>
<dbReference type="PANTHER" id="PTHR30400:SF0">
    <property type="entry name" value="BIOSYNTHETIC PEPTIDOGLYCAN TRANSGLYCOSYLASE"/>
    <property type="match status" value="1"/>
</dbReference>
<dbReference type="InterPro" id="IPR011812">
    <property type="entry name" value="Pep_trsgly"/>
</dbReference>
<evidence type="ECO:0000256" key="2">
    <source>
        <dbReference type="ARBA" id="ARBA00022519"/>
    </source>
</evidence>
<dbReference type="GO" id="GO:0008360">
    <property type="term" value="P:regulation of cell shape"/>
    <property type="evidence" value="ECO:0007669"/>
    <property type="project" value="UniProtKB-KW"/>
</dbReference>
<evidence type="ECO:0000256" key="10">
    <source>
        <dbReference type="ARBA" id="ARBA00023316"/>
    </source>
</evidence>
<feature type="domain" description="Glycosyl transferase family 51" evidence="13">
    <location>
        <begin position="90"/>
        <end position="254"/>
    </location>
</feature>
<keyword evidence="1 11" id="KW-1003">Cell membrane</keyword>
<dbReference type="PATRIC" id="fig|1121405.3.peg.2270"/>
<evidence type="ECO:0000256" key="8">
    <source>
        <dbReference type="ARBA" id="ARBA00022989"/>
    </source>
</evidence>
<keyword evidence="2" id="KW-0997">Cell inner membrane</keyword>
<dbReference type="Proteomes" id="UP000014977">
    <property type="component" value="Unassembled WGS sequence"/>
</dbReference>
<comment type="pathway">
    <text evidence="11">Cell wall biogenesis; peptidoglycan biosynthesis.</text>
</comment>
<dbReference type="EMBL" id="ATHJ01000090">
    <property type="protein sequence ID" value="EPR39279.1"/>
    <property type="molecule type" value="Genomic_DNA"/>
</dbReference>
<dbReference type="GO" id="GO:0008955">
    <property type="term" value="F:peptidoglycan glycosyltransferase activity"/>
    <property type="evidence" value="ECO:0007669"/>
    <property type="project" value="UniProtKB-UniRule"/>
</dbReference>
<keyword evidence="9 11" id="KW-0472">Membrane</keyword>
<dbReference type="NCBIfam" id="TIGR02070">
    <property type="entry name" value="mono_pep_trsgly"/>
    <property type="match status" value="1"/>
</dbReference>
<feature type="compositionally biased region" description="Low complexity" evidence="12">
    <location>
        <begin position="1"/>
        <end position="12"/>
    </location>
</feature>
<evidence type="ECO:0000256" key="6">
    <source>
        <dbReference type="ARBA" id="ARBA00022960"/>
    </source>
</evidence>
<keyword evidence="3 11" id="KW-0328">Glycosyltransferase</keyword>